<evidence type="ECO:0000313" key="3">
    <source>
        <dbReference type="EMBL" id="GLU50160.1"/>
    </source>
</evidence>
<dbReference type="PANTHER" id="PTHR43540">
    <property type="entry name" value="PEROXYUREIDOACRYLATE/UREIDOACRYLATE AMIDOHYDROLASE-RELATED"/>
    <property type="match status" value="1"/>
</dbReference>
<dbReference type="Gene3D" id="3.40.50.850">
    <property type="entry name" value="Isochorismatase-like"/>
    <property type="match status" value="1"/>
</dbReference>
<dbReference type="EMBL" id="BSQG01000012">
    <property type="protein sequence ID" value="GLU50160.1"/>
    <property type="molecule type" value="Genomic_DNA"/>
</dbReference>
<reference evidence="3" key="1">
    <citation type="submission" date="2023-02" db="EMBL/GenBank/DDBJ databases">
        <title>Nocardiopsis ansamitocini NBRC 112285.</title>
        <authorList>
            <person name="Ichikawa N."/>
            <person name="Sato H."/>
            <person name="Tonouchi N."/>
        </authorList>
    </citation>
    <scope>NUCLEOTIDE SEQUENCE</scope>
    <source>
        <strain evidence="3">NBRC 112285</strain>
    </source>
</reference>
<proteinExistence type="predicted"/>
<dbReference type="InterPro" id="IPR000868">
    <property type="entry name" value="Isochorismatase-like_dom"/>
</dbReference>
<dbReference type="SUPFAM" id="SSF52499">
    <property type="entry name" value="Isochorismatase-like hydrolases"/>
    <property type="match status" value="1"/>
</dbReference>
<accession>A0A9W6PAJ8</accession>
<protein>
    <submittedName>
        <fullName evidence="3">Isochorismatase</fullName>
    </submittedName>
</protein>
<comment type="caution">
    <text evidence="3">The sequence shown here is derived from an EMBL/GenBank/DDBJ whole genome shotgun (WGS) entry which is preliminary data.</text>
</comment>
<feature type="domain" description="Isochorismatase-like" evidence="2">
    <location>
        <begin position="28"/>
        <end position="197"/>
    </location>
</feature>
<keyword evidence="1" id="KW-0378">Hydrolase</keyword>
<dbReference type="GO" id="GO:0016787">
    <property type="term" value="F:hydrolase activity"/>
    <property type="evidence" value="ECO:0007669"/>
    <property type="project" value="UniProtKB-KW"/>
</dbReference>
<dbReference type="CDD" id="cd00431">
    <property type="entry name" value="cysteine_hydrolases"/>
    <property type="match status" value="1"/>
</dbReference>
<dbReference type="InterPro" id="IPR036380">
    <property type="entry name" value="Isochorismatase-like_sf"/>
</dbReference>
<name>A0A9W6PAJ8_9ACTN</name>
<sequence length="217" mass="24381">MHLADANVLYETSRIAVSRVGVLMGKVAVLTNDLQYDLVNKNEERIRAIEEATPSFSRFLNEIRRRGHHVLHLQLVNLPDDPIAERYEGRLPAQRGTQGVEILPVFLDESDILVEKNKDSGFFETDLHERLQSLGVDTVIVTGMQGQICVQTTAADAFFRGYNVWVPSDCVVSARDKDRIRALDWLDGYCATVAESDEILRTLDVEGGLPRKVFVTP</sequence>
<gene>
    <name evidence="3" type="ORF">Nans01_45110</name>
</gene>
<evidence type="ECO:0000259" key="2">
    <source>
        <dbReference type="Pfam" id="PF00857"/>
    </source>
</evidence>
<dbReference type="Proteomes" id="UP001165092">
    <property type="component" value="Unassembled WGS sequence"/>
</dbReference>
<dbReference type="InterPro" id="IPR050272">
    <property type="entry name" value="Isochorismatase-like_hydrls"/>
</dbReference>
<dbReference type="AlphaFoldDB" id="A0A9W6PAJ8"/>
<evidence type="ECO:0000313" key="4">
    <source>
        <dbReference type="Proteomes" id="UP001165092"/>
    </source>
</evidence>
<keyword evidence="4" id="KW-1185">Reference proteome</keyword>
<organism evidence="3 4">
    <name type="scientific">Nocardiopsis ansamitocini</name>
    <dbReference type="NCBI Taxonomy" id="1670832"/>
    <lineage>
        <taxon>Bacteria</taxon>
        <taxon>Bacillati</taxon>
        <taxon>Actinomycetota</taxon>
        <taxon>Actinomycetes</taxon>
        <taxon>Streptosporangiales</taxon>
        <taxon>Nocardiopsidaceae</taxon>
        <taxon>Nocardiopsis</taxon>
    </lineage>
</organism>
<dbReference type="Pfam" id="PF00857">
    <property type="entry name" value="Isochorismatase"/>
    <property type="match status" value="1"/>
</dbReference>
<evidence type="ECO:0000256" key="1">
    <source>
        <dbReference type="ARBA" id="ARBA00022801"/>
    </source>
</evidence>
<dbReference type="PANTHER" id="PTHR43540:SF6">
    <property type="entry name" value="ISOCHORISMATASE-LIKE DOMAIN-CONTAINING PROTEIN"/>
    <property type="match status" value="1"/>
</dbReference>